<protein>
    <submittedName>
        <fullName evidence="1">Transcriptional activator</fullName>
    </submittedName>
</protein>
<sequence>MSTFCSLGLPQLAPRWPGSSRTWPRRAAGHRLRAPDRFECGEHRCGHGVRCVRVLAAVAGTRARARVPSLAHRILGHGARVHVSMEHGAWRSTRACAVPGICRPLDGARVCCLRGGAQASGRHGVFYRNRARHPRCRGIGRQDGQARGGVLGHGACCLSIARAGCHRLWR</sequence>
<dbReference type="EMBL" id="GG745363">
    <property type="protein sequence ID" value="KNE69999.1"/>
    <property type="molecule type" value="Genomic_DNA"/>
</dbReference>
<dbReference type="VEuPathDB" id="FungiDB:AMAG_14837"/>
<accession>A0A0L0T640</accession>
<keyword evidence="2" id="KW-1185">Reference proteome</keyword>
<gene>
    <name evidence="1" type="ORF">AMAG_14837</name>
</gene>
<name>A0A0L0T640_ALLM3</name>
<evidence type="ECO:0000313" key="2">
    <source>
        <dbReference type="Proteomes" id="UP000054350"/>
    </source>
</evidence>
<dbReference type="Proteomes" id="UP000054350">
    <property type="component" value="Unassembled WGS sequence"/>
</dbReference>
<reference evidence="2" key="2">
    <citation type="submission" date="2009-11" db="EMBL/GenBank/DDBJ databases">
        <title>The Genome Sequence of Allomyces macrogynus strain ATCC 38327.</title>
        <authorList>
            <consortium name="The Broad Institute Genome Sequencing Platform"/>
            <person name="Russ C."/>
            <person name="Cuomo C."/>
            <person name="Shea T."/>
            <person name="Young S.K."/>
            <person name="Zeng Q."/>
            <person name="Koehrsen M."/>
            <person name="Haas B."/>
            <person name="Borodovsky M."/>
            <person name="Guigo R."/>
            <person name="Alvarado L."/>
            <person name="Berlin A."/>
            <person name="Borenstein D."/>
            <person name="Chen Z."/>
            <person name="Engels R."/>
            <person name="Freedman E."/>
            <person name="Gellesch M."/>
            <person name="Goldberg J."/>
            <person name="Griggs A."/>
            <person name="Gujja S."/>
            <person name="Heiman D."/>
            <person name="Hepburn T."/>
            <person name="Howarth C."/>
            <person name="Jen D."/>
            <person name="Larson L."/>
            <person name="Lewis B."/>
            <person name="Mehta T."/>
            <person name="Park D."/>
            <person name="Pearson M."/>
            <person name="Roberts A."/>
            <person name="Saif S."/>
            <person name="Shenoy N."/>
            <person name="Sisk P."/>
            <person name="Stolte C."/>
            <person name="Sykes S."/>
            <person name="Walk T."/>
            <person name="White J."/>
            <person name="Yandava C."/>
            <person name="Burger G."/>
            <person name="Gray M.W."/>
            <person name="Holland P.W.H."/>
            <person name="King N."/>
            <person name="Lang F.B.F."/>
            <person name="Roger A.J."/>
            <person name="Ruiz-Trillo I."/>
            <person name="Lander E."/>
            <person name="Nusbaum C."/>
        </authorList>
    </citation>
    <scope>NUCLEOTIDE SEQUENCE [LARGE SCALE GENOMIC DNA]</scope>
    <source>
        <strain evidence="2">ATCC 38327</strain>
    </source>
</reference>
<evidence type="ECO:0000313" key="1">
    <source>
        <dbReference type="EMBL" id="KNE69999.1"/>
    </source>
</evidence>
<dbReference type="AlphaFoldDB" id="A0A0L0T640"/>
<reference evidence="1 2" key="1">
    <citation type="submission" date="2009-11" db="EMBL/GenBank/DDBJ databases">
        <title>Annotation of Allomyces macrogynus ATCC 38327.</title>
        <authorList>
            <consortium name="The Broad Institute Genome Sequencing Platform"/>
            <person name="Russ C."/>
            <person name="Cuomo C."/>
            <person name="Burger G."/>
            <person name="Gray M.W."/>
            <person name="Holland P.W.H."/>
            <person name="King N."/>
            <person name="Lang F.B.F."/>
            <person name="Roger A.J."/>
            <person name="Ruiz-Trillo I."/>
            <person name="Young S.K."/>
            <person name="Zeng Q."/>
            <person name="Gargeya S."/>
            <person name="Fitzgerald M."/>
            <person name="Haas B."/>
            <person name="Abouelleil A."/>
            <person name="Alvarado L."/>
            <person name="Arachchi H.M."/>
            <person name="Berlin A."/>
            <person name="Chapman S.B."/>
            <person name="Gearin G."/>
            <person name="Goldberg J."/>
            <person name="Griggs A."/>
            <person name="Gujja S."/>
            <person name="Hansen M."/>
            <person name="Heiman D."/>
            <person name="Howarth C."/>
            <person name="Larimer J."/>
            <person name="Lui A."/>
            <person name="MacDonald P.J.P."/>
            <person name="McCowen C."/>
            <person name="Montmayeur A."/>
            <person name="Murphy C."/>
            <person name="Neiman D."/>
            <person name="Pearson M."/>
            <person name="Priest M."/>
            <person name="Roberts A."/>
            <person name="Saif S."/>
            <person name="Shea T."/>
            <person name="Sisk P."/>
            <person name="Stolte C."/>
            <person name="Sykes S."/>
            <person name="Wortman J."/>
            <person name="Nusbaum C."/>
            <person name="Birren B."/>
        </authorList>
    </citation>
    <scope>NUCLEOTIDE SEQUENCE [LARGE SCALE GENOMIC DNA]</scope>
    <source>
        <strain evidence="1 2">ATCC 38327</strain>
    </source>
</reference>
<proteinExistence type="predicted"/>
<organism evidence="1 2">
    <name type="scientific">Allomyces macrogynus (strain ATCC 38327)</name>
    <name type="common">Allomyces javanicus var. macrogynus</name>
    <dbReference type="NCBI Taxonomy" id="578462"/>
    <lineage>
        <taxon>Eukaryota</taxon>
        <taxon>Fungi</taxon>
        <taxon>Fungi incertae sedis</taxon>
        <taxon>Blastocladiomycota</taxon>
        <taxon>Blastocladiomycetes</taxon>
        <taxon>Blastocladiales</taxon>
        <taxon>Blastocladiaceae</taxon>
        <taxon>Allomyces</taxon>
    </lineage>
</organism>